<name>A0A4W5RJZ0_9TELE</name>
<reference evidence="1" key="2">
    <citation type="submission" date="2025-08" db="UniProtKB">
        <authorList>
            <consortium name="Ensembl"/>
        </authorList>
    </citation>
    <scope>IDENTIFICATION</scope>
</reference>
<protein>
    <submittedName>
        <fullName evidence="1">Selenoprotein O1</fullName>
    </submittedName>
</protein>
<evidence type="ECO:0000313" key="2">
    <source>
        <dbReference type="Proteomes" id="UP000314982"/>
    </source>
</evidence>
<accession>A0A4W5RJZ0</accession>
<dbReference type="Ensembl" id="ENSHHUT00000087360.1">
    <property type="protein sequence ID" value="ENSHHUP00000084709.1"/>
    <property type="gene ID" value="ENSHHUG00000049068.1"/>
</dbReference>
<reference evidence="2" key="1">
    <citation type="submission" date="2018-06" db="EMBL/GenBank/DDBJ databases">
        <title>Genome assembly of Danube salmon.</title>
        <authorList>
            <person name="Macqueen D.J."/>
            <person name="Gundappa M.K."/>
        </authorList>
    </citation>
    <scope>NUCLEOTIDE SEQUENCE [LARGE SCALE GENOMIC DNA]</scope>
</reference>
<evidence type="ECO:0000313" key="1">
    <source>
        <dbReference type="Ensembl" id="ENSHHUP00000084709.1"/>
    </source>
</evidence>
<dbReference type="Proteomes" id="UP000314982">
    <property type="component" value="Unassembled WGS sequence"/>
</dbReference>
<dbReference type="AlphaFoldDB" id="A0A4W5RJZ0"/>
<organism evidence="1 2">
    <name type="scientific">Hucho hucho</name>
    <name type="common">huchen</name>
    <dbReference type="NCBI Taxonomy" id="62062"/>
    <lineage>
        <taxon>Eukaryota</taxon>
        <taxon>Metazoa</taxon>
        <taxon>Chordata</taxon>
        <taxon>Craniata</taxon>
        <taxon>Vertebrata</taxon>
        <taxon>Euteleostomi</taxon>
        <taxon>Actinopterygii</taxon>
        <taxon>Neopterygii</taxon>
        <taxon>Teleostei</taxon>
        <taxon>Protacanthopterygii</taxon>
        <taxon>Salmoniformes</taxon>
        <taxon>Salmonidae</taxon>
        <taxon>Salmoninae</taxon>
        <taxon>Hucho</taxon>
    </lineage>
</organism>
<proteinExistence type="predicted"/>
<reference evidence="1" key="3">
    <citation type="submission" date="2025-09" db="UniProtKB">
        <authorList>
            <consortium name="Ensembl"/>
        </authorList>
    </citation>
    <scope>IDENTIFICATION</scope>
</reference>
<keyword evidence="2" id="KW-1185">Reference proteome</keyword>
<sequence length="192" mass="22006">MATDLFLDHCASLEDLKAANKPSMDTQLFALRHHSPFSELTMLLHLAQSNPSLFQMVSERRMVAMKLGWPKELLEADEEEVEAKQREDWVTSYRPEITLCCDWCSKRLAGEVEGQRDVQAPQEERVNVMNGTNPQLRPQELHRPEWRLLRSGSDPCFLHYSVIGTKLSMPLPSTFICIIPSNDFTITEAFSQ</sequence>
<dbReference type="GeneTree" id="ENSGT00390000005508"/>